<dbReference type="EMBL" id="FXTJ01000015">
    <property type="protein sequence ID" value="SMO99081.1"/>
    <property type="molecule type" value="Genomic_DNA"/>
</dbReference>
<feature type="domain" description="HTH tetR-type" evidence="6">
    <location>
        <begin position="17"/>
        <end position="76"/>
    </location>
</feature>
<accession>A0A521FU68</accession>
<dbReference type="InterPro" id="IPR009057">
    <property type="entry name" value="Homeodomain-like_sf"/>
</dbReference>
<dbReference type="Gene3D" id="1.10.357.10">
    <property type="entry name" value="Tetracycline Repressor, domain 2"/>
    <property type="match status" value="1"/>
</dbReference>
<proteinExistence type="predicted"/>
<dbReference type="PANTHER" id="PTHR30055:SF234">
    <property type="entry name" value="HTH-TYPE TRANSCRIPTIONAL REGULATOR BETI"/>
    <property type="match status" value="1"/>
</dbReference>
<sequence length="211" mass="23088">MSETTGARERRPRTDAQRNRTHILDVAERHFSEHGITGSLDAIAKRAGVGAGTLYRHFPNRDALLAALLRARDEDLMTRRDEIRREEADSAAALAQWLDALGRWATAFDGLPEPLRAALTEDSSPLALTCQGYVTDTDEFLRAAQRDGGARPEVRGRDLFLGVLATAWVRGAAMADESSARALTAMMRSGWAGPARIARTVSDAPHRPDQT</sequence>
<dbReference type="GO" id="GO:0003700">
    <property type="term" value="F:DNA-binding transcription factor activity"/>
    <property type="evidence" value="ECO:0007669"/>
    <property type="project" value="TreeGrafter"/>
</dbReference>
<dbReference type="RefSeq" id="WP_142460935.1">
    <property type="nucleotide sequence ID" value="NZ_FXTJ01000015.1"/>
</dbReference>
<keyword evidence="3" id="KW-0804">Transcription</keyword>
<organism evidence="7 8">
    <name type="scientific">Geodermatophilus aquaeductus</name>
    <dbReference type="NCBI Taxonomy" id="1564161"/>
    <lineage>
        <taxon>Bacteria</taxon>
        <taxon>Bacillati</taxon>
        <taxon>Actinomycetota</taxon>
        <taxon>Actinomycetes</taxon>
        <taxon>Geodermatophilales</taxon>
        <taxon>Geodermatophilaceae</taxon>
        <taxon>Geodermatophilus</taxon>
    </lineage>
</organism>
<evidence type="ECO:0000256" key="1">
    <source>
        <dbReference type="ARBA" id="ARBA00023015"/>
    </source>
</evidence>
<dbReference type="PROSITE" id="PS50977">
    <property type="entry name" value="HTH_TETR_2"/>
    <property type="match status" value="1"/>
</dbReference>
<name>A0A521FU68_9ACTN</name>
<dbReference type="GO" id="GO:0000976">
    <property type="term" value="F:transcription cis-regulatory region binding"/>
    <property type="evidence" value="ECO:0007669"/>
    <property type="project" value="TreeGrafter"/>
</dbReference>
<gene>
    <name evidence="7" type="ORF">SAMN06273567_11548</name>
</gene>
<dbReference type="PRINTS" id="PR00455">
    <property type="entry name" value="HTHTETR"/>
</dbReference>
<dbReference type="SUPFAM" id="SSF46689">
    <property type="entry name" value="Homeodomain-like"/>
    <property type="match status" value="1"/>
</dbReference>
<dbReference type="Pfam" id="PF21597">
    <property type="entry name" value="TetR_C_43"/>
    <property type="match status" value="1"/>
</dbReference>
<evidence type="ECO:0000256" key="2">
    <source>
        <dbReference type="ARBA" id="ARBA00023125"/>
    </source>
</evidence>
<reference evidence="7 8" key="1">
    <citation type="submission" date="2017-05" db="EMBL/GenBank/DDBJ databases">
        <authorList>
            <person name="Varghese N."/>
            <person name="Submissions S."/>
        </authorList>
    </citation>
    <scope>NUCLEOTIDE SEQUENCE [LARGE SCALE GENOMIC DNA]</scope>
    <source>
        <strain evidence="7 8">DSM 46834</strain>
    </source>
</reference>
<keyword evidence="1" id="KW-0805">Transcription regulation</keyword>
<dbReference type="Pfam" id="PF00440">
    <property type="entry name" value="TetR_N"/>
    <property type="match status" value="1"/>
</dbReference>
<evidence type="ECO:0000259" key="6">
    <source>
        <dbReference type="PROSITE" id="PS50977"/>
    </source>
</evidence>
<dbReference type="PANTHER" id="PTHR30055">
    <property type="entry name" value="HTH-TYPE TRANSCRIPTIONAL REGULATOR RUTR"/>
    <property type="match status" value="1"/>
</dbReference>
<evidence type="ECO:0000313" key="8">
    <source>
        <dbReference type="Proteomes" id="UP000317484"/>
    </source>
</evidence>
<dbReference type="InterPro" id="IPR050109">
    <property type="entry name" value="HTH-type_TetR-like_transc_reg"/>
</dbReference>
<protein>
    <submittedName>
        <fullName evidence="7">Transcriptional regulator, TetR family</fullName>
    </submittedName>
</protein>
<evidence type="ECO:0000256" key="5">
    <source>
        <dbReference type="SAM" id="MobiDB-lite"/>
    </source>
</evidence>
<evidence type="ECO:0000313" key="7">
    <source>
        <dbReference type="EMBL" id="SMO99081.1"/>
    </source>
</evidence>
<dbReference type="InterPro" id="IPR049445">
    <property type="entry name" value="TetR_SbtR-like_C"/>
</dbReference>
<dbReference type="AlphaFoldDB" id="A0A521FU68"/>
<dbReference type="InterPro" id="IPR001647">
    <property type="entry name" value="HTH_TetR"/>
</dbReference>
<dbReference type="Proteomes" id="UP000317484">
    <property type="component" value="Unassembled WGS sequence"/>
</dbReference>
<keyword evidence="2 4" id="KW-0238">DNA-binding</keyword>
<feature type="DNA-binding region" description="H-T-H motif" evidence="4">
    <location>
        <begin position="39"/>
        <end position="58"/>
    </location>
</feature>
<evidence type="ECO:0000256" key="4">
    <source>
        <dbReference type="PROSITE-ProRule" id="PRU00335"/>
    </source>
</evidence>
<evidence type="ECO:0000256" key="3">
    <source>
        <dbReference type="ARBA" id="ARBA00023163"/>
    </source>
</evidence>
<feature type="region of interest" description="Disordered" evidence="5">
    <location>
        <begin position="1"/>
        <end position="20"/>
    </location>
</feature>
<keyword evidence="8" id="KW-1185">Reference proteome</keyword>